<dbReference type="PROSITE" id="PS51766">
    <property type="entry name" value="DOCKERIN"/>
    <property type="match status" value="1"/>
</dbReference>
<dbReference type="InterPro" id="IPR002105">
    <property type="entry name" value="Dockerin_1_rpt"/>
</dbReference>
<keyword evidence="5" id="KW-1185">Reference proteome</keyword>
<dbReference type="SUPFAM" id="SSF63446">
    <property type="entry name" value="Type I dockerin domain"/>
    <property type="match status" value="1"/>
</dbReference>
<organism evidence="4 5">
    <name type="scientific">Ruminococcus intestinalis</name>
    <dbReference type="NCBI Taxonomy" id="2763066"/>
    <lineage>
        <taxon>Bacteria</taxon>
        <taxon>Bacillati</taxon>
        <taxon>Bacillota</taxon>
        <taxon>Clostridia</taxon>
        <taxon>Eubacteriales</taxon>
        <taxon>Oscillospiraceae</taxon>
        <taxon>Ruminococcus</taxon>
    </lineage>
</organism>
<feature type="compositionally biased region" description="Low complexity" evidence="1">
    <location>
        <begin position="424"/>
        <end position="442"/>
    </location>
</feature>
<sequence length="527" mass="56719">MVTTKHKVLSLILCIMLAVSAVCAGSMAVSAATGDTVYVRANNGWANLYCYMWTDGAGNNAAWPGEAMTKVEDDVYAYTLSGDFKNVIFNNGSGNQTTDLTYAGNGQIYDLSTGKWSAYSDVTNPTQATSSTKPTQATQPATSSGNAKPIYCQNDAGWSNVYCYMWNSTTESNAAWPGKPMTEIGDNVWSYTPNKAYKNVIFSSGSNKSNDLTVGSGDLYNNKTNTWSVYDTSDIQVTSYKADPSSTIYTGTAVTLSTTANSLVNATISYQISVNGKVVSPMSSANSYVWTPSAVGEYTIKFEYSDTKGNTNERSLTLTVADDSTLVKPVIKNVTPLNLNFIKLNTKATVKVLAGGGNTGTNLLFYKYVVTDPNGNKNIPYYTLNDSYSFVPTVKGTYTVEVYVEGSDNSKVSKTYTYTADSNVPTTTQPTTSVIPTTTSPKPTTPKPTTPKPTTQPTTSVQPTTTPFMLGDCDGDGKVDVNDATYLQMIIAEYSGMKYDFKTCDVDGNGVLDVIDATMLQKMVAEK</sequence>
<protein>
    <submittedName>
        <fullName evidence="4">Starch-binding protein</fullName>
    </submittedName>
</protein>
<dbReference type="CDD" id="cd14256">
    <property type="entry name" value="Dockerin_I"/>
    <property type="match status" value="1"/>
</dbReference>
<name>A0ABR7HI30_9FIRM</name>
<accession>A0ABR7HI30</accession>
<evidence type="ECO:0000256" key="2">
    <source>
        <dbReference type="SAM" id="SignalP"/>
    </source>
</evidence>
<dbReference type="Pfam" id="PF16738">
    <property type="entry name" value="CBM26"/>
    <property type="match status" value="2"/>
</dbReference>
<dbReference type="InterPro" id="IPR013783">
    <property type="entry name" value="Ig-like_fold"/>
</dbReference>
<dbReference type="EMBL" id="JACOPS010000001">
    <property type="protein sequence ID" value="MBC5727147.1"/>
    <property type="molecule type" value="Genomic_DNA"/>
</dbReference>
<dbReference type="Pfam" id="PF00404">
    <property type="entry name" value="Dockerin_1"/>
    <property type="match status" value="1"/>
</dbReference>
<feature type="region of interest" description="Disordered" evidence="1">
    <location>
        <begin position="124"/>
        <end position="146"/>
    </location>
</feature>
<dbReference type="InterPro" id="IPR036439">
    <property type="entry name" value="Dockerin_dom_sf"/>
</dbReference>
<proteinExistence type="predicted"/>
<evidence type="ECO:0000256" key="1">
    <source>
        <dbReference type="SAM" id="MobiDB-lite"/>
    </source>
</evidence>
<evidence type="ECO:0000313" key="5">
    <source>
        <dbReference type="Proteomes" id="UP000636755"/>
    </source>
</evidence>
<evidence type="ECO:0000313" key="4">
    <source>
        <dbReference type="EMBL" id="MBC5727147.1"/>
    </source>
</evidence>
<feature type="signal peptide" evidence="2">
    <location>
        <begin position="1"/>
        <end position="24"/>
    </location>
</feature>
<feature type="region of interest" description="Disordered" evidence="1">
    <location>
        <begin position="423"/>
        <end position="467"/>
    </location>
</feature>
<dbReference type="InterPro" id="IPR016134">
    <property type="entry name" value="Dockerin_dom"/>
</dbReference>
<dbReference type="Gene3D" id="1.10.1330.10">
    <property type="entry name" value="Dockerin domain"/>
    <property type="match status" value="1"/>
</dbReference>
<gene>
    <name evidence="4" type="ORF">H8R91_01125</name>
</gene>
<dbReference type="Proteomes" id="UP000636755">
    <property type="component" value="Unassembled WGS sequence"/>
</dbReference>
<comment type="caution">
    <text evidence="4">The sequence shown here is derived from an EMBL/GenBank/DDBJ whole genome shotgun (WGS) entry which is preliminary data.</text>
</comment>
<reference evidence="4 5" key="1">
    <citation type="submission" date="2020-08" db="EMBL/GenBank/DDBJ databases">
        <title>Genome public.</title>
        <authorList>
            <person name="Liu C."/>
            <person name="Sun Q."/>
        </authorList>
    </citation>
    <scope>NUCLEOTIDE SEQUENCE [LARGE SCALE GENOMIC DNA]</scope>
    <source>
        <strain evidence="4 5">NSJ-71</strain>
    </source>
</reference>
<evidence type="ECO:0000259" key="3">
    <source>
        <dbReference type="PROSITE" id="PS51766"/>
    </source>
</evidence>
<dbReference type="RefSeq" id="WP_186934546.1">
    <property type="nucleotide sequence ID" value="NZ_JACOPS010000001.1"/>
</dbReference>
<dbReference type="Gene3D" id="2.60.40.10">
    <property type="entry name" value="Immunoglobulins"/>
    <property type="match status" value="3"/>
</dbReference>
<feature type="domain" description="Dockerin" evidence="3">
    <location>
        <begin position="466"/>
        <end position="527"/>
    </location>
</feature>
<feature type="chain" id="PRO_5046387964" evidence="2">
    <location>
        <begin position="25"/>
        <end position="527"/>
    </location>
</feature>
<dbReference type="InterPro" id="IPR031965">
    <property type="entry name" value="CBM26"/>
</dbReference>
<feature type="compositionally biased region" description="Low complexity" evidence="1">
    <location>
        <begin position="452"/>
        <end position="467"/>
    </location>
</feature>
<keyword evidence="2" id="KW-0732">Signal</keyword>